<accession>A0AAW0QKV9</accession>
<dbReference type="InterPro" id="IPR015424">
    <property type="entry name" value="PyrdxlP-dep_Trfase"/>
</dbReference>
<dbReference type="InterPro" id="IPR023603">
    <property type="entry name" value="Low_specificity_L-TA-like"/>
</dbReference>
<comment type="similarity">
    <text evidence="2">Belongs to the threonine aldolase family.</text>
</comment>
<evidence type="ECO:0000256" key="5">
    <source>
        <dbReference type="PIRSR" id="PIRSR017617-1"/>
    </source>
</evidence>
<dbReference type="Gene3D" id="3.40.640.10">
    <property type="entry name" value="Type I PLP-dependent aspartate aminotransferase-like (Major domain)"/>
    <property type="match status" value="1"/>
</dbReference>
<protein>
    <recommendedName>
        <fullName evidence="6">Aromatic amino acid beta-eliminating lyase/threonine aldolase domain-containing protein</fullName>
    </recommendedName>
</protein>
<feature type="domain" description="Aromatic amino acid beta-eliminating lyase/threonine aldolase" evidence="6">
    <location>
        <begin position="20"/>
        <end position="311"/>
    </location>
</feature>
<dbReference type="Pfam" id="PF01212">
    <property type="entry name" value="Beta_elim_lyase"/>
    <property type="match status" value="1"/>
</dbReference>
<dbReference type="GO" id="GO:0008732">
    <property type="term" value="F:L-allo-threonine aldolase activity"/>
    <property type="evidence" value="ECO:0007669"/>
    <property type="project" value="TreeGrafter"/>
</dbReference>
<evidence type="ECO:0000259" key="6">
    <source>
        <dbReference type="Pfam" id="PF01212"/>
    </source>
</evidence>
<evidence type="ECO:0000256" key="2">
    <source>
        <dbReference type="ARBA" id="ARBA00006966"/>
    </source>
</evidence>
<dbReference type="PANTHER" id="PTHR48097:SF9">
    <property type="entry name" value="L-THREONINE ALDOLASE"/>
    <property type="match status" value="1"/>
</dbReference>
<feature type="modified residue" description="N6-(pyridoxal phosphate)lysine" evidence="5">
    <location>
        <position position="216"/>
    </location>
</feature>
<keyword evidence="3" id="KW-0663">Pyridoxal phosphate</keyword>
<name>A0AAW0QKV9_9PEZI</name>
<dbReference type="InterPro" id="IPR015422">
    <property type="entry name" value="PyrdxlP-dep_Trfase_small"/>
</dbReference>
<dbReference type="GO" id="GO:0005829">
    <property type="term" value="C:cytosol"/>
    <property type="evidence" value="ECO:0007669"/>
    <property type="project" value="TreeGrafter"/>
</dbReference>
<dbReference type="GO" id="GO:0006545">
    <property type="term" value="P:glycine biosynthetic process"/>
    <property type="evidence" value="ECO:0007669"/>
    <property type="project" value="TreeGrafter"/>
</dbReference>
<proteinExistence type="inferred from homology"/>
<dbReference type="EMBL" id="JAQQWP010000009">
    <property type="protein sequence ID" value="KAK8100394.1"/>
    <property type="molecule type" value="Genomic_DNA"/>
</dbReference>
<sequence>MSEPVEFYWGNAHLTGASCDFRSDAITTPSLGTLHAISKATLNDDVYGEDETTRHFEEHIARICGKEAAAFVVSGTMANQLSLCALAQAPCSILADATAHIIHFEAGGVANLSGATVHPVRPSNGHYLTLEDIQKHAAVGPVALERCPVTIVSLENTAHGNVIPLHELRAIKAWTDGQGIAVHIDGARIWHAVAGGGGSLKDLAACCDAMTLCFGKGLAAPIGAAVVGAASLVRRVKQLRQSIGGGVRKVGPMAAAAWQAVLDSFGPGSVDVRGVLRSTHDTARGLAEMWTSLGGKFLRRVETNLIWLDLKDIGVEKAAFNDLACRHKVRVRAPRIVVHPQISPDALYRLGLVFHEVMASKLDIHGSGSDGIASKL</sequence>
<reference evidence="7 8" key="1">
    <citation type="submission" date="2023-01" db="EMBL/GenBank/DDBJ databases">
        <title>Analysis of 21 Apiospora genomes using comparative genomics revels a genus with tremendous synthesis potential of carbohydrate active enzymes and secondary metabolites.</title>
        <authorList>
            <person name="Sorensen T."/>
        </authorList>
    </citation>
    <scope>NUCLEOTIDE SEQUENCE [LARGE SCALE GENOMIC DNA]</scope>
    <source>
        <strain evidence="7 8">CBS 117206</strain>
    </source>
</reference>
<dbReference type="AlphaFoldDB" id="A0AAW0QKV9"/>
<keyword evidence="8" id="KW-1185">Reference proteome</keyword>
<dbReference type="GO" id="GO:0006567">
    <property type="term" value="P:L-threonine catabolic process"/>
    <property type="evidence" value="ECO:0007669"/>
    <property type="project" value="TreeGrafter"/>
</dbReference>
<evidence type="ECO:0000256" key="1">
    <source>
        <dbReference type="ARBA" id="ARBA00001933"/>
    </source>
</evidence>
<comment type="cofactor">
    <cofactor evidence="1">
        <name>pyridoxal 5'-phosphate</name>
        <dbReference type="ChEBI" id="CHEBI:597326"/>
    </cofactor>
</comment>
<dbReference type="InterPro" id="IPR015421">
    <property type="entry name" value="PyrdxlP-dep_Trfase_major"/>
</dbReference>
<dbReference type="PANTHER" id="PTHR48097">
    <property type="entry name" value="L-THREONINE ALDOLASE-RELATED"/>
    <property type="match status" value="1"/>
</dbReference>
<evidence type="ECO:0000313" key="7">
    <source>
        <dbReference type="EMBL" id="KAK8100394.1"/>
    </source>
</evidence>
<dbReference type="FunFam" id="3.40.640.10:FF:000030">
    <property type="entry name" value="Low-specificity L-threonine aldolase"/>
    <property type="match status" value="1"/>
</dbReference>
<dbReference type="SUPFAM" id="SSF53383">
    <property type="entry name" value="PLP-dependent transferases"/>
    <property type="match status" value="1"/>
</dbReference>
<dbReference type="PIRSF" id="PIRSF017617">
    <property type="entry name" value="Thr_aldolase"/>
    <property type="match status" value="1"/>
</dbReference>
<keyword evidence="4" id="KW-0456">Lyase</keyword>
<evidence type="ECO:0000256" key="4">
    <source>
        <dbReference type="ARBA" id="ARBA00023239"/>
    </source>
</evidence>
<dbReference type="Gene3D" id="3.90.1150.10">
    <property type="entry name" value="Aspartate Aminotransferase, domain 1"/>
    <property type="match status" value="1"/>
</dbReference>
<evidence type="ECO:0000313" key="8">
    <source>
        <dbReference type="Proteomes" id="UP001392437"/>
    </source>
</evidence>
<comment type="caution">
    <text evidence="7">The sequence shown here is derived from an EMBL/GenBank/DDBJ whole genome shotgun (WGS) entry which is preliminary data.</text>
</comment>
<dbReference type="Proteomes" id="UP001392437">
    <property type="component" value="Unassembled WGS sequence"/>
</dbReference>
<dbReference type="InterPro" id="IPR001597">
    <property type="entry name" value="ArAA_b-elim_lyase/Thr_aldolase"/>
</dbReference>
<organism evidence="7 8">
    <name type="scientific">Apiospora kogelbergensis</name>
    <dbReference type="NCBI Taxonomy" id="1337665"/>
    <lineage>
        <taxon>Eukaryota</taxon>
        <taxon>Fungi</taxon>
        <taxon>Dikarya</taxon>
        <taxon>Ascomycota</taxon>
        <taxon>Pezizomycotina</taxon>
        <taxon>Sordariomycetes</taxon>
        <taxon>Xylariomycetidae</taxon>
        <taxon>Amphisphaeriales</taxon>
        <taxon>Apiosporaceae</taxon>
        <taxon>Apiospora</taxon>
    </lineage>
</organism>
<gene>
    <name evidence="7" type="ORF">PG999_010768</name>
</gene>
<evidence type="ECO:0000256" key="3">
    <source>
        <dbReference type="ARBA" id="ARBA00022898"/>
    </source>
</evidence>